<sequence>MTACPCSPDRAYDACCGRFHAGEPAPDAQALMRSRYSAFVRGDAAYLLASWHPDTRPDALDLDPSMRWLGLDVRRHVAEGDAATVEFVARARSGGAPAVRLHEVSRFVREGGRWYYVDGEFPAGAGR</sequence>
<accession>A0ABV6RHA3</accession>
<dbReference type="HAMAP" id="MF_00612">
    <property type="entry name" value="UPF0225"/>
    <property type="match status" value="1"/>
</dbReference>
<dbReference type="InterPro" id="IPR023006">
    <property type="entry name" value="YchJ-like"/>
</dbReference>
<dbReference type="EMBL" id="JBHLTG010000001">
    <property type="protein sequence ID" value="MFC0676367.1"/>
    <property type="molecule type" value="Genomic_DNA"/>
</dbReference>
<evidence type="ECO:0000256" key="1">
    <source>
        <dbReference type="HAMAP-Rule" id="MF_00612"/>
    </source>
</evidence>
<reference evidence="3 4" key="1">
    <citation type="submission" date="2024-09" db="EMBL/GenBank/DDBJ databases">
        <authorList>
            <person name="Sun Q."/>
            <person name="Mori K."/>
        </authorList>
    </citation>
    <scope>NUCLEOTIDE SEQUENCE [LARGE SCALE GENOMIC DNA]</scope>
    <source>
        <strain evidence="3 4">KCTC 23076</strain>
    </source>
</reference>
<evidence type="ECO:0000313" key="3">
    <source>
        <dbReference type="EMBL" id="MFC0676367.1"/>
    </source>
</evidence>
<dbReference type="InterPro" id="IPR032710">
    <property type="entry name" value="NTF2-like_dom_sf"/>
</dbReference>
<dbReference type="InterPro" id="IPR048469">
    <property type="entry name" value="YchJ-like_M"/>
</dbReference>
<organism evidence="3 4">
    <name type="scientific">Lysobacter korlensis</name>
    <dbReference type="NCBI Taxonomy" id="553636"/>
    <lineage>
        <taxon>Bacteria</taxon>
        <taxon>Pseudomonadati</taxon>
        <taxon>Pseudomonadota</taxon>
        <taxon>Gammaproteobacteria</taxon>
        <taxon>Lysobacterales</taxon>
        <taxon>Lysobacteraceae</taxon>
        <taxon>Lysobacter</taxon>
    </lineage>
</organism>
<keyword evidence="4" id="KW-1185">Reference proteome</keyword>
<proteinExistence type="inferred from homology"/>
<dbReference type="SUPFAM" id="SSF54427">
    <property type="entry name" value="NTF2-like"/>
    <property type="match status" value="1"/>
</dbReference>
<dbReference type="RefSeq" id="WP_386663981.1">
    <property type="nucleotide sequence ID" value="NZ_JBHLTG010000001.1"/>
</dbReference>
<evidence type="ECO:0000259" key="2">
    <source>
        <dbReference type="Pfam" id="PF17775"/>
    </source>
</evidence>
<dbReference type="Proteomes" id="UP001589896">
    <property type="component" value="Unassembled WGS sequence"/>
</dbReference>
<feature type="domain" description="YchJ-like middle NTF2-like" evidence="2">
    <location>
        <begin position="28"/>
        <end position="119"/>
    </location>
</feature>
<dbReference type="Pfam" id="PF17775">
    <property type="entry name" value="YchJ_M-like"/>
    <property type="match status" value="1"/>
</dbReference>
<dbReference type="Gene3D" id="3.10.450.50">
    <property type="match status" value="1"/>
</dbReference>
<comment type="caution">
    <text evidence="3">The sequence shown here is derived from an EMBL/GenBank/DDBJ whole genome shotgun (WGS) entry which is preliminary data.</text>
</comment>
<gene>
    <name evidence="3" type="ORF">ACFFGH_00700</name>
</gene>
<dbReference type="PANTHER" id="PTHR33747">
    <property type="entry name" value="UPF0225 PROTEIN SCO1677"/>
    <property type="match status" value="1"/>
</dbReference>
<comment type="similarity">
    <text evidence="1">Belongs to the UPF0225 family.</text>
</comment>
<name>A0ABV6RHA3_9GAMM</name>
<evidence type="ECO:0000313" key="4">
    <source>
        <dbReference type="Proteomes" id="UP001589896"/>
    </source>
</evidence>
<protein>
    <recommendedName>
        <fullName evidence="1">UPF0225 protein ACFFGH_00700</fullName>
    </recommendedName>
</protein>
<dbReference type="PANTHER" id="PTHR33747:SF1">
    <property type="entry name" value="ADENYLATE CYCLASE-ASSOCIATED CAP C-TERMINAL DOMAIN-CONTAINING PROTEIN"/>
    <property type="match status" value="1"/>
</dbReference>